<sequence length="164" mass="18348">MNRTLRNDVDLRFNQLSLFALLLWAGMVAGISFLEAPLKFTAPQVTLAIGLGIGRLVFSWLNKVELVLGALVVFGLFFNRPPFRIWLPVLLLLGVLMLQTTWLLPALDARALQIMAGRIPQPSYFHLVYVTLEIFKLGLLLGAASAVYHYQFVPAPARRQAVMN</sequence>
<keyword evidence="1" id="KW-0812">Transmembrane</keyword>
<evidence type="ECO:0000313" key="3">
    <source>
        <dbReference type="Proteomes" id="UP000515237"/>
    </source>
</evidence>
<name>A0A7G7G8Z1_9BACT</name>
<dbReference type="KEGG" id="aswu:HUW51_13175"/>
<reference evidence="2 3" key="1">
    <citation type="journal article" date="2018" name="Int. J. Syst. Evol. Microbiol.">
        <title>Adhaeribacter swui sp. nov., isolated from wet mud.</title>
        <authorList>
            <person name="Kim D.U."/>
            <person name="Kim K.W."/>
            <person name="Kang M.S."/>
            <person name="Kim J.Y."/>
            <person name="Jang J.H."/>
            <person name="Kim M.K."/>
        </authorList>
    </citation>
    <scope>NUCLEOTIDE SEQUENCE [LARGE SCALE GENOMIC DNA]</scope>
    <source>
        <strain evidence="2 3">KCTC 52873</strain>
    </source>
</reference>
<proteinExistence type="predicted"/>
<organism evidence="2 3">
    <name type="scientific">Adhaeribacter swui</name>
    <dbReference type="NCBI Taxonomy" id="2086471"/>
    <lineage>
        <taxon>Bacteria</taxon>
        <taxon>Pseudomonadati</taxon>
        <taxon>Bacteroidota</taxon>
        <taxon>Cytophagia</taxon>
        <taxon>Cytophagales</taxon>
        <taxon>Hymenobacteraceae</taxon>
        <taxon>Adhaeribacter</taxon>
    </lineage>
</organism>
<gene>
    <name evidence="2" type="ORF">HUW51_13175</name>
</gene>
<keyword evidence="3" id="KW-1185">Reference proteome</keyword>
<feature type="transmembrane region" description="Helical" evidence="1">
    <location>
        <begin position="16"/>
        <end position="36"/>
    </location>
</feature>
<dbReference type="AlphaFoldDB" id="A0A7G7G8Z1"/>
<evidence type="ECO:0000256" key="1">
    <source>
        <dbReference type="SAM" id="Phobius"/>
    </source>
</evidence>
<feature type="transmembrane region" description="Helical" evidence="1">
    <location>
        <begin position="124"/>
        <end position="150"/>
    </location>
</feature>
<dbReference type="RefSeq" id="WP_185270106.1">
    <property type="nucleotide sequence ID" value="NZ_CP055156.1"/>
</dbReference>
<dbReference type="EMBL" id="CP055156">
    <property type="protein sequence ID" value="QNF33625.1"/>
    <property type="molecule type" value="Genomic_DNA"/>
</dbReference>
<protein>
    <recommendedName>
        <fullName evidence="4">DUF4149 domain-containing protein</fullName>
    </recommendedName>
</protein>
<keyword evidence="1" id="KW-0472">Membrane</keyword>
<feature type="transmembrane region" description="Helical" evidence="1">
    <location>
        <begin position="56"/>
        <end position="78"/>
    </location>
</feature>
<keyword evidence="1" id="KW-1133">Transmembrane helix</keyword>
<evidence type="ECO:0008006" key="4">
    <source>
        <dbReference type="Google" id="ProtNLM"/>
    </source>
</evidence>
<feature type="transmembrane region" description="Helical" evidence="1">
    <location>
        <begin position="85"/>
        <end position="104"/>
    </location>
</feature>
<evidence type="ECO:0000313" key="2">
    <source>
        <dbReference type="EMBL" id="QNF33625.1"/>
    </source>
</evidence>
<dbReference type="Proteomes" id="UP000515237">
    <property type="component" value="Chromosome"/>
</dbReference>
<accession>A0A7G7G8Z1</accession>